<evidence type="ECO:0000313" key="3">
    <source>
        <dbReference type="Proteomes" id="UP001139559"/>
    </source>
</evidence>
<feature type="chain" id="PRO_5040963666" description="Porin" evidence="1">
    <location>
        <begin position="26"/>
        <end position="291"/>
    </location>
</feature>
<dbReference type="EMBL" id="JAJHVV010000007">
    <property type="protein sequence ID" value="MCK6264087.1"/>
    <property type="molecule type" value="Genomic_DNA"/>
</dbReference>
<organism evidence="2 3">
    <name type="scientific">Vibrio amylolyticus</name>
    <dbReference type="NCBI Taxonomy" id="2847292"/>
    <lineage>
        <taxon>Bacteria</taxon>
        <taxon>Pseudomonadati</taxon>
        <taxon>Pseudomonadota</taxon>
        <taxon>Gammaproteobacteria</taxon>
        <taxon>Vibrionales</taxon>
        <taxon>Vibrionaceae</taxon>
        <taxon>Vibrio</taxon>
    </lineage>
</organism>
<keyword evidence="3" id="KW-1185">Reference proteome</keyword>
<evidence type="ECO:0008006" key="4">
    <source>
        <dbReference type="Google" id="ProtNLM"/>
    </source>
</evidence>
<accession>A0A9X1XIX1</accession>
<name>A0A9X1XIX1_9VIBR</name>
<proteinExistence type="predicted"/>
<reference evidence="2" key="1">
    <citation type="submission" date="2021-11" db="EMBL/GenBank/DDBJ databases">
        <title>Vibrio ZSDE26 sp. nov. and Vibrio ZSDZ34 sp. nov., isolated from coastal seawater in Qingdao.</title>
        <authorList>
            <person name="Zhang P."/>
        </authorList>
    </citation>
    <scope>NUCLEOTIDE SEQUENCE</scope>
    <source>
        <strain evidence="2">ZSDE26</strain>
    </source>
</reference>
<gene>
    <name evidence="2" type="ORF">KP803_12475</name>
</gene>
<evidence type="ECO:0000256" key="1">
    <source>
        <dbReference type="SAM" id="SignalP"/>
    </source>
</evidence>
<keyword evidence="1" id="KW-0732">Signal</keyword>
<evidence type="ECO:0000313" key="2">
    <source>
        <dbReference type="EMBL" id="MCK6264087.1"/>
    </source>
</evidence>
<dbReference type="AlphaFoldDB" id="A0A9X1XIX1"/>
<comment type="caution">
    <text evidence="2">The sequence shown here is derived from an EMBL/GenBank/DDBJ whole genome shotgun (WGS) entry which is preliminary data.</text>
</comment>
<dbReference type="RefSeq" id="WP_248009165.1">
    <property type="nucleotide sequence ID" value="NZ_JAJHVV010000007.1"/>
</dbReference>
<sequence length="291" mass="31970">MNTFNKNLLGLALTTCALTSASVYAETGAQEVHDADPRNTAWRGGIATDHEGEIKLVAGGGFNNLYGEGEYQTQTIMIGEYFTQSEDFRFRLANFDERFGGVYADVYLTDTTNMYTGGYMLPLTATNDKTMLFPSVNYSYVDFDTKQIAQNIRGTMVPNEMNGYSTGTGQTAMLNALNGISGINAGAVESVLGGDDAHMVSVNLYGLQPWNDTFYTVFQAFGGSTYGGVEMEMVDLVLLQGTRTQVGDAIFNIYLEGKYTNIKINELNGFPGRDYLRGEEAKVSIGFDWRF</sequence>
<feature type="signal peptide" evidence="1">
    <location>
        <begin position="1"/>
        <end position="25"/>
    </location>
</feature>
<protein>
    <recommendedName>
        <fullName evidence="4">Porin</fullName>
    </recommendedName>
</protein>
<dbReference type="Proteomes" id="UP001139559">
    <property type="component" value="Unassembled WGS sequence"/>
</dbReference>